<accession>A0A1V1PAS1</accession>
<organism evidence="1 2">
    <name type="scientific">Candidatus Magnetoglobus multicellularis str. Araruama</name>
    <dbReference type="NCBI Taxonomy" id="890399"/>
    <lineage>
        <taxon>Bacteria</taxon>
        <taxon>Pseudomonadati</taxon>
        <taxon>Thermodesulfobacteriota</taxon>
        <taxon>Desulfobacteria</taxon>
        <taxon>Desulfobacterales</taxon>
        <taxon>Desulfobacteraceae</taxon>
        <taxon>Candidatus Magnetoglobus</taxon>
    </lineage>
</organism>
<gene>
    <name evidence="1" type="ORF">OMM_02091</name>
</gene>
<comment type="caution">
    <text evidence="1">The sequence shown here is derived from an EMBL/GenBank/DDBJ whole genome shotgun (WGS) entry which is preliminary data.</text>
</comment>
<sequence>MNIAYEYSRDPKEISDDNTAYTVGLESTSNGTQHESSLGPGLALMPNDALLDPADTTLPDIMYVTLAENNHSDLGDAPISLHIIKIEKDNRYRGEIDILYPDNAFDEKSTSATQPILAPMAMISYLNGGTEKTMAMINHRQMPQNQVFGVFFLMKAATMAWA</sequence>
<name>A0A1V1PAS1_9BACT</name>
<dbReference type="EMBL" id="ATBP01000202">
    <property type="protein sequence ID" value="ETR71951.1"/>
    <property type="molecule type" value="Genomic_DNA"/>
</dbReference>
<reference evidence="2" key="1">
    <citation type="submission" date="2012-11" db="EMBL/GenBank/DDBJ databases">
        <authorList>
            <person name="Lucero-Rivera Y.E."/>
            <person name="Tovar-Ramirez D."/>
        </authorList>
    </citation>
    <scope>NUCLEOTIDE SEQUENCE [LARGE SCALE GENOMIC DNA]</scope>
    <source>
        <strain evidence="2">Araruama</strain>
    </source>
</reference>
<protein>
    <submittedName>
        <fullName evidence="1">Uncharacterized protein</fullName>
    </submittedName>
</protein>
<dbReference type="Proteomes" id="UP000189670">
    <property type="component" value="Unassembled WGS sequence"/>
</dbReference>
<proteinExistence type="predicted"/>
<evidence type="ECO:0000313" key="2">
    <source>
        <dbReference type="Proteomes" id="UP000189670"/>
    </source>
</evidence>
<evidence type="ECO:0000313" key="1">
    <source>
        <dbReference type="EMBL" id="ETR71951.1"/>
    </source>
</evidence>
<dbReference type="AlphaFoldDB" id="A0A1V1PAS1"/>